<accession>A0A1D8NMY3</accession>
<dbReference type="KEGG" id="yli:2909021"/>
<reference evidence="1 2" key="1">
    <citation type="journal article" date="2016" name="PLoS ONE">
        <title>Sequence Assembly of Yarrowia lipolytica Strain W29/CLIB89 Shows Transposable Element Diversity.</title>
        <authorList>
            <person name="Magnan C."/>
            <person name="Yu J."/>
            <person name="Chang I."/>
            <person name="Jahn E."/>
            <person name="Kanomata Y."/>
            <person name="Wu J."/>
            <person name="Zeller M."/>
            <person name="Oakes M."/>
            <person name="Baldi P."/>
            <person name="Sandmeyer S."/>
        </authorList>
    </citation>
    <scope>NUCLEOTIDE SEQUENCE [LARGE SCALE GENOMIC DNA]</scope>
    <source>
        <strain evidence="2">CLIB89(W29)</strain>
    </source>
</reference>
<dbReference type="GeneID" id="2909021"/>
<dbReference type="RefSeq" id="XP_505286.1">
    <property type="nucleotide sequence ID" value="XM_505286.3"/>
</dbReference>
<dbReference type="EMBL" id="CP017558">
    <property type="protein sequence ID" value="AOW06992.1"/>
    <property type="molecule type" value="Genomic_DNA"/>
</dbReference>
<dbReference type="Proteomes" id="UP000182444">
    <property type="component" value="Chromosome 1F"/>
</dbReference>
<dbReference type="OrthoDB" id="4092995at2759"/>
<sequence>MRLVRQRGVLALAFVATVFVCWLLYSVRQQQAQDVFIQGSINTPVVYNARVMPYIIDNDGYCGVPEWLKRGVYVAEKPCDDGVVPVPYGESSWWSVMDAPSGTGHAGVQDKWRTSTVDNNTSLFMHALSECDKGSHMACLIMNVPKGPFHTVKDPLAALTGETISPYTNEDTIHVCGKTYKDCVVVPGVIIEHLFFVDFNESYSDAQFETAVREAGYFWRQMEW</sequence>
<dbReference type="VEuPathDB" id="FungiDB:YALI1_F15108g"/>
<evidence type="ECO:0000313" key="2">
    <source>
        <dbReference type="Proteomes" id="UP000182444"/>
    </source>
</evidence>
<name>A0A1D8NMY3_YARLL</name>
<dbReference type="VEuPathDB" id="FungiDB:YALI0_F11407g"/>
<protein>
    <submittedName>
        <fullName evidence="1">Uncharacterized protein</fullName>
    </submittedName>
</protein>
<proteinExistence type="predicted"/>
<organism evidence="1 2">
    <name type="scientific">Yarrowia lipolytica</name>
    <name type="common">Candida lipolytica</name>
    <dbReference type="NCBI Taxonomy" id="4952"/>
    <lineage>
        <taxon>Eukaryota</taxon>
        <taxon>Fungi</taxon>
        <taxon>Dikarya</taxon>
        <taxon>Ascomycota</taxon>
        <taxon>Saccharomycotina</taxon>
        <taxon>Dipodascomycetes</taxon>
        <taxon>Dipodascales</taxon>
        <taxon>Dipodascales incertae sedis</taxon>
        <taxon>Yarrowia</taxon>
    </lineage>
</organism>
<gene>
    <name evidence="1" type="ORF">YALI1_F15108g</name>
</gene>
<dbReference type="AlphaFoldDB" id="A0A1D8NMY3"/>
<evidence type="ECO:0000313" key="1">
    <source>
        <dbReference type="EMBL" id="AOW06992.1"/>
    </source>
</evidence>